<organism evidence="1 2">
    <name type="scientific">Cetraspora pellucida</name>
    <dbReference type="NCBI Taxonomy" id="1433469"/>
    <lineage>
        <taxon>Eukaryota</taxon>
        <taxon>Fungi</taxon>
        <taxon>Fungi incertae sedis</taxon>
        <taxon>Mucoromycota</taxon>
        <taxon>Glomeromycotina</taxon>
        <taxon>Glomeromycetes</taxon>
        <taxon>Diversisporales</taxon>
        <taxon>Gigasporaceae</taxon>
        <taxon>Cetraspora</taxon>
    </lineage>
</organism>
<dbReference type="EMBL" id="CAJVPW010002832">
    <property type="protein sequence ID" value="CAG8514066.1"/>
    <property type="molecule type" value="Genomic_DNA"/>
</dbReference>
<sequence>MPVVSVHIKAESIKVNWISVSVLKDITVEQFYKELIAEKIVFEVQLDNEDCLQPVKAEFSSNITGPFNVISIEYNIIKAIKAWRNRVQYYQTNSSTLLLPKVPINIFLQIMNNATSLNNLPTFIISEHLNILEKLQYDIVK</sequence>
<name>A0ACA9L6V9_9GLOM</name>
<reference evidence="1" key="1">
    <citation type="submission" date="2021-06" db="EMBL/GenBank/DDBJ databases">
        <authorList>
            <person name="Kallberg Y."/>
            <person name="Tangrot J."/>
            <person name="Rosling A."/>
        </authorList>
    </citation>
    <scope>NUCLEOTIDE SEQUENCE</scope>
    <source>
        <strain evidence="1">28 12/20/2015</strain>
    </source>
</reference>
<protein>
    <submittedName>
        <fullName evidence="1">16485_t:CDS:1</fullName>
    </submittedName>
</protein>
<accession>A0ACA9L6V9</accession>
<keyword evidence="2" id="KW-1185">Reference proteome</keyword>
<dbReference type="Proteomes" id="UP000789366">
    <property type="component" value="Unassembled WGS sequence"/>
</dbReference>
<comment type="caution">
    <text evidence="1">The sequence shown here is derived from an EMBL/GenBank/DDBJ whole genome shotgun (WGS) entry which is preliminary data.</text>
</comment>
<proteinExistence type="predicted"/>
<evidence type="ECO:0000313" key="2">
    <source>
        <dbReference type="Proteomes" id="UP000789366"/>
    </source>
</evidence>
<evidence type="ECO:0000313" key="1">
    <source>
        <dbReference type="EMBL" id="CAG8514066.1"/>
    </source>
</evidence>
<gene>
    <name evidence="1" type="ORF">SPELUC_LOCUS3612</name>
</gene>